<proteinExistence type="predicted"/>
<sequence>MIKTNFAVLMAERGLKISDVYEDTGISKTTLMALAENTGKGVQFDTVDKLCNYLGIELKDFFIYSPYIWKVYKKDNYEHKEEDGDIIAINLKDIHSERTYIIKIYFFSPKHIDSPISDDDIKLWVRLSLDEESGNVEYMEFYNFVSSLPILFQTHFYNEVIEVLKKYYLNSEKVISAYRYDRYDLNHEKDYLTDITLNKKDKIFISFFDNFASAFAPKEVQFDKIIKID</sequence>
<dbReference type="GO" id="GO:0003677">
    <property type="term" value="F:DNA binding"/>
    <property type="evidence" value="ECO:0007669"/>
    <property type="project" value="InterPro"/>
</dbReference>
<evidence type="ECO:0000259" key="1">
    <source>
        <dbReference type="SMART" id="SM00530"/>
    </source>
</evidence>
<dbReference type="CDD" id="cd00093">
    <property type="entry name" value="HTH_XRE"/>
    <property type="match status" value="1"/>
</dbReference>
<evidence type="ECO:0000313" key="2">
    <source>
        <dbReference type="EMBL" id="VYU11983.1"/>
    </source>
</evidence>
<reference evidence="2" key="1">
    <citation type="submission" date="2019-11" db="EMBL/GenBank/DDBJ databases">
        <authorList>
            <person name="Feng L."/>
        </authorList>
    </citation>
    <scope>NUCLEOTIDE SEQUENCE</scope>
    <source>
        <strain evidence="2">SLutetiensisLFYP71</strain>
    </source>
</reference>
<dbReference type="SMART" id="SM00530">
    <property type="entry name" value="HTH_XRE"/>
    <property type="match status" value="1"/>
</dbReference>
<dbReference type="AlphaFoldDB" id="A0A6N3CFK6"/>
<dbReference type="SUPFAM" id="SSF47413">
    <property type="entry name" value="lambda repressor-like DNA-binding domains"/>
    <property type="match status" value="1"/>
</dbReference>
<dbReference type="InterPro" id="IPR001387">
    <property type="entry name" value="Cro/C1-type_HTH"/>
</dbReference>
<gene>
    <name evidence="2" type="ORF">SLLFYP71_01523</name>
</gene>
<dbReference type="EMBL" id="CACRUI010000025">
    <property type="protein sequence ID" value="VYU11983.1"/>
    <property type="molecule type" value="Genomic_DNA"/>
</dbReference>
<dbReference type="RefSeq" id="WP_156672856.1">
    <property type="nucleotide sequence ID" value="NZ_CACRUI010000025.1"/>
</dbReference>
<organism evidence="2">
    <name type="scientific">Streptococcus lutetiensis</name>
    <dbReference type="NCBI Taxonomy" id="150055"/>
    <lineage>
        <taxon>Bacteria</taxon>
        <taxon>Bacillati</taxon>
        <taxon>Bacillota</taxon>
        <taxon>Bacilli</taxon>
        <taxon>Lactobacillales</taxon>
        <taxon>Streptococcaceae</taxon>
        <taxon>Streptococcus</taxon>
    </lineage>
</organism>
<accession>A0A6N3CFK6</accession>
<feature type="domain" description="HTH cro/C1-type" evidence="1">
    <location>
        <begin position="5"/>
        <end position="61"/>
    </location>
</feature>
<dbReference type="Pfam" id="PF13443">
    <property type="entry name" value="HTH_26"/>
    <property type="match status" value="1"/>
</dbReference>
<dbReference type="InterPro" id="IPR010982">
    <property type="entry name" value="Lambda_DNA-bd_dom_sf"/>
</dbReference>
<protein>
    <recommendedName>
        <fullName evidence="1">HTH cro/C1-type domain-containing protein</fullName>
    </recommendedName>
</protein>
<dbReference type="Gene3D" id="1.10.260.40">
    <property type="entry name" value="lambda repressor-like DNA-binding domains"/>
    <property type="match status" value="1"/>
</dbReference>
<name>A0A6N3CFK6_9STRE</name>